<proteinExistence type="inferred from homology"/>
<dbReference type="SUPFAM" id="SSF54211">
    <property type="entry name" value="Ribosomal protein S5 domain 2-like"/>
    <property type="match status" value="1"/>
</dbReference>
<dbReference type="CDD" id="cd11368">
    <property type="entry name" value="RNase_PH_RRP45"/>
    <property type="match status" value="1"/>
</dbReference>
<dbReference type="Proteomes" id="UP000075882">
    <property type="component" value="Unassembled WGS sequence"/>
</dbReference>
<keyword evidence="7" id="KW-0271">Exosome</keyword>
<keyword evidence="8" id="KW-0694">RNA-binding</keyword>
<feature type="compositionally biased region" description="Basic and acidic residues" evidence="11">
    <location>
        <begin position="295"/>
        <end position="304"/>
    </location>
</feature>
<comment type="subcellular location">
    <subcellularLocation>
        <location evidence="1">Cytoplasm</location>
    </subcellularLocation>
    <subcellularLocation>
        <location evidence="2">Nucleus</location>
        <location evidence="2">Nucleolus</location>
    </subcellularLocation>
</comment>
<reference evidence="14" key="1">
    <citation type="submission" date="2022-08" db="UniProtKB">
        <authorList>
            <consortium name="EnsemblMetazoa"/>
        </authorList>
    </citation>
    <scope>IDENTIFICATION</scope>
</reference>
<evidence type="ECO:0000256" key="1">
    <source>
        <dbReference type="ARBA" id="ARBA00004496"/>
    </source>
</evidence>
<dbReference type="VEuPathDB" id="VectorBase:ACON2_037210"/>
<dbReference type="GO" id="GO:0071035">
    <property type="term" value="P:nuclear polyadenylation-dependent rRNA catabolic process"/>
    <property type="evidence" value="ECO:0007669"/>
    <property type="project" value="TreeGrafter"/>
</dbReference>
<evidence type="ECO:0000256" key="10">
    <source>
        <dbReference type="ARBA" id="ARBA00032660"/>
    </source>
</evidence>
<evidence type="ECO:0000256" key="9">
    <source>
        <dbReference type="ARBA" id="ARBA00023242"/>
    </source>
</evidence>
<evidence type="ECO:0000256" key="5">
    <source>
        <dbReference type="ARBA" id="ARBA00022490"/>
    </source>
</evidence>
<dbReference type="GO" id="GO:0000176">
    <property type="term" value="C:nuclear exosome (RNase complex)"/>
    <property type="evidence" value="ECO:0007669"/>
    <property type="project" value="TreeGrafter"/>
</dbReference>
<evidence type="ECO:0000256" key="11">
    <source>
        <dbReference type="SAM" id="MobiDB-lite"/>
    </source>
</evidence>
<dbReference type="InterPro" id="IPR050590">
    <property type="entry name" value="Exosome_comp_Rrp42_subfam"/>
</dbReference>
<feature type="domain" description="Exoribonuclease phosphorolytic" evidence="13">
    <location>
        <begin position="197"/>
        <end position="254"/>
    </location>
</feature>
<dbReference type="InterPro" id="IPR036345">
    <property type="entry name" value="ExoRNase_PH_dom2_sf"/>
</dbReference>
<dbReference type="GO" id="GO:0035925">
    <property type="term" value="F:mRNA 3'-UTR AU-rich region binding"/>
    <property type="evidence" value="ECO:0007669"/>
    <property type="project" value="TreeGrafter"/>
</dbReference>
<feature type="region of interest" description="Disordered" evidence="11">
    <location>
        <begin position="319"/>
        <end position="362"/>
    </location>
</feature>
<evidence type="ECO:0000256" key="3">
    <source>
        <dbReference type="ARBA" id="ARBA00006678"/>
    </source>
</evidence>
<dbReference type="GO" id="GO:0000177">
    <property type="term" value="C:cytoplasmic exosome (RNase complex)"/>
    <property type="evidence" value="ECO:0007669"/>
    <property type="project" value="TreeGrafter"/>
</dbReference>
<feature type="domain" description="Exoribonuclease phosphorolytic" evidence="12">
    <location>
        <begin position="39"/>
        <end position="171"/>
    </location>
</feature>
<dbReference type="GO" id="GO:0071038">
    <property type="term" value="P:TRAMP-dependent tRNA surveillance pathway"/>
    <property type="evidence" value="ECO:0007669"/>
    <property type="project" value="TreeGrafter"/>
</dbReference>
<protein>
    <recommendedName>
        <fullName evidence="4">Exosome complex component RRP45</fullName>
    </recommendedName>
    <alternativeName>
        <fullName evidence="10">Exosome component 9</fullName>
    </alternativeName>
</protein>
<dbReference type="GO" id="GO:0016075">
    <property type="term" value="P:rRNA catabolic process"/>
    <property type="evidence" value="ECO:0007669"/>
    <property type="project" value="TreeGrafter"/>
</dbReference>
<dbReference type="PANTHER" id="PTHR11097">
    <property type="entry name" value="EXOSOME COMPLEX EXONUCLEASE RIBOSOMAL RNA PROCESSING PROTEIN"/>
    <property type="match status" value="1"/>
</dbReference>
<dbReference type="GO" id="GO:0000467">
    <property type="term" value="P:exonucleolytic trimming to generate mature 3'-end of 5.8S rRNA from tricistronic rRNA transcript (SSU-rRNA, 5.8S rRNA, LSU-rRNA)"/>
    <property type="evidence" value="ECO:0007669"/>
    <property type="project" value="TreeGrafter"/>
</dbReference>
<sequence length="449" mass="49821">LLSCAAGTMKERVLTTNEKSFVQKAILESIRLDGRTLDEFRKLRISFGSEWGLVHVILGETRALARITCEVVEPKATRPNEGMLFLNVELGPMAAPHFDGGRQSDECVQLNRILERALKDSNCVDLESLCLVSEEKVWKLRVDVTVLNHEGNAIDCCSIAALTALAHFKRPDITVDGEDVIVHTIEEKDPLKVTLFHYPLCVSYAIFNQGKIAIADPTYLEERVAEARMVFGLNSYGELCGLHLGGTTLTSAELLLRTSAKASKRARLVVERIKAAIQKDAEDREKGRPVGFSEGIERNETTVHAQDRMQVRLKRFKLQIEGQERTDSDDGQDEEDEEEVEQEEMEATNDASADANDPSDDVMLVDDTDAVVEEVGETAAVLVPKSKDGANQWLTEEELAAAKEKTGKKRSKASLKRKKKSLLLKQGTSEMLLDDSSEEETVTLTSTDM</sequence>
<dbReference type="GO" id="GO:0034473">
    <property type="term" value="P:U1 snRNA 3'-end processing"/>
    <property type="evidence" value="ECO:0007669"/>
    <property type="project" value="TreeGrafter"/>
</dbReference>
<dbReference type="InterPro" id="IPR027408">
    <property type="entry name" value="PNPase/RNase_PH_dom_sf"/>
</dbReference>
<feature type="compositionally biased region" description="Acidic residues" evidence="11">
    <location>
        <begin position="432"/>
        <end position="441"/>
    </location>
</feature>
<dbReference type="AlphaFoldDB" id="A0A8W7PSQ2"/>
<keyword evidence="9" id="KW-0539">Nucleus</keyword>
<evidence type="ECO:0000256" key="8">
    <source>
        <dbReference type="ARBA" id="ARBA00022884"/>
    </source>
</evidence>
<dbReference type="InterPro" id="IPR015847">
    <property type="entry name" value="ExoRNase_PH_dom2"/>
</dbReference>
<feature type="region of interest" description="Disordered" evidence="11">
    <location>
        <begin position="280"/>
        <end position="304"/>
    </location>
</feature>
<dbReference type="Pfam" id="PF01138">
    <property type="entry name" value="RNase_PH"/>
    <property type="match status" value="1"/>
</dbReference>
<evidence type="ECO:0000259" key="12">
    <source>
        <dbReference type="Pfam" id="PF01138"/>
    </source>
</evidence>
<evidence type="ECO:0000256" key="2">
    <source>
        <dbReference type="ARBA" id="ARBA00004604"/>
    </source>
</evidence>
<dbReference type="EnsemblMetazoa" id="ACOM037118-RA">
    <property type="protein sequence ID" value="ACOM037118-PA.1"/>
    <property type="gene ID" value="ACOM037118"/>
</dbReference>
<evidence type="ECO:0000259" key="13">
    <source>
        <dbReference type="Pfam" id="PF03725"/>
    </source>
</evidence>
<dbReference type="FunFam" id="3.30.230.70:FF:000005">
    <property type="entry name" value="Exosome complex component RRP45"/>
    <property type="match status" value="1"/>
</dbReference>
<evidence type="ECO:0000256" key="6">
    <source>
        <dbReference type="ARBA" id="ARBA00022552"/>
    </source>
</evidence>
<dbReference type="InterPro" id="IPR033100">
    <property type="entry name" value="Rrp45"/>
</dbReference>
<dbReference type="GO" id="GO:0071028">
    <property type="term" value="P:nuclear mRNA surveillance"/>
    <property type="evidence" value="ECO:0007669"/>
    <property type="project" value="TreeGrafter"/>
</dbReference>
<evidence type="ECO:0000313" key="14">
    <source>
        <dbReference type="EnsemblMetazoa" id="ACOM037118-PA.1"/>
    </source>
</evidence>
<keyword evidence="6" id="KW-0698">rRNA processing</keyword>
<feature type="region of interest" description="Disordered" evidence="11">
    <location>
        <begin position="430"/>
        <end position="449"/>
    </location>
</feature>
<evidence type="ECO:0000256" key="4">
    <source>
        <dbReference type="ARBA" id="ARBA00019572"/>
    </source>
</evidence>
<dbReference type="Gene3D" id="3.30.230.70">
    <property type="entry name" value="GHMP Kinase, N-terminal domain"/>
    <property type="match status" value="1"/>
</dbReference>
<keyword evidence="5" id="KW-0963">Cytoplasm</keyword>
<dbReference type="InterPro" id="IPR020568">
    <property type="entry name" value="Ribosomal_Su5_D2-typ_SF"/>
</dbReference>
<dbReference type="SUPFAM" id="SSF55666">
    <property type="entry name" value="Ribonuclease PH domain 2-like"/>
    <property type="match status" value="1"/>
</dbReference>
<accession>A0A8W7PSQ2</accession>
<evidence type="ECO:0000256" key="7">
    <source>
        <dbReference type="ARBA" id="ARBA00022835"/>
    </source>
</evidence>
<dbReference type="GO" id="GO:0034475">
    <property type="term" value="P:U4 snRNA 3'-end processing"/>
    <property type="evidence" value="ECO:0007669"/>
    <property type="project" value="TreeGrafter"/>
</dbReference>
<dbReference type="GO" id="GO:0034476">
    <property type="term" value="P:U5 snRNA 3'-end processing"/>
    <property type="evidence" value="ECO:0007669"/>
    <property type="project" value="TreeGrafter"/>
</dbReference>
<feature type="compositionally biased region" description="Acidic residues" evidence="11">
    <location>
        <begin position="329"/>
        <end position="347"/>
    </location>
</feature>
<dbReference type="Pfam" id="PF03725">
    <property type="entry name" value="RNase_PH_C"/>
    <property type="match status" value="1"/>
</dbReference>
<comment type="similarity">
    <text evidence="3">Belongs to the RNase PH family.</text>
</comment>
<name>A0A8W7PSQ2_ANOCL</name>
<organism evidence="14">
    <name type="scientific">Anopheles coluzzii</name>
    <name type="common">African malaria mosquito</name>
    <dbReference type="NCBI Taxonomy" id="1518534"/>
    <lineage>
        <taxon>Eukaryota</taxon>
        <taxon>Metazoa</taxon>
        <taxon>Ecdysozoa</taxon>
        <taxon>Arthropoda</taxon>
        <taxon>Hexapoda</taxon>
        <taxon>Insecta</taxon>
        <taxon>Pterygota</taxon>
        <taxon>Neoptera</taxon>
        <taxon>Endopterygota</taxon>
        <taxon>Diptera</taxon>
        <taxon>Nematocera</taxon>
        <taxon>Culicoidea</taxon>
        <taxon>Culicidae</taxon>
        <taxon>Anophelinae</taxon>
        <taxon>Anopheles</taxon>
    </lineage>
</organism>
<dbReference type="GO" id="GO:0005730">
    <property type="term" value="C:nucleolus"/>
    <property type="evidence" value="ECO:0007669"/>
    <property type="project" value="UniProtKB-SubCell"/>
</dbReference>
<dbReference type="PANTHER" id="PTHR11097:SF14">
    <property type="entry name" value="EXOSOME COMPLEX COMPONENT RRP45"/>
    <property type="match status" value="1"/>
</dbReference>
<dbReference type="InterPro" id="IPR001247">
    <property type="entry name" value="ExoRNase_PH_dom1"/>
</dbReference>